<protein>
    <recommendedName>
        <fullName evidence="6">Ribosomal protein L19</fullName>
    </recommendedName>
</protein>
<reference evidence="4 5" key="1">
    <citation type="submission" date="2014-04" db="EMBL/GenBank/DDBJ databases">
        <authorList>
            <consortium name="DOE Joint Genome Institute"/>
            <person name="Kuo A."/>
            <person name="Girlanda M."/>
            <person name="Perotto S."/>
            <person name="Kohler A."/>
            <person name="Nagy L.G."/>
            <person name="Floudas D."/>
            <person name="Copeland A."/>
            <person name="Barry K.W."/>
            <person name="Cichocki N."/>
            <person name="Veneault-Fourrey C."/>
            <person name="LaButti K."/>
            <person name="Lindquist E.A."/>
            <person name="Lipzen A."/>
            <person name="Lundell T."/>
            <person name="Morin E."/>
            <person name="Murat C."/>
            <person name="Sun H."/>
            <person name="Tunlid A."/>
            <person name="Henrissat B."/>
            <person name="Grigoriev I.V."/>
            <person name="Hibbett D.S."/>
            <person name="Martin F."/>
            <person name="Nordberg H.P."/>
            <person name="Cantor M.N."/>
            <person name="Hua S.X."/>
        </authorList>
    </citation>
    <scope>NUCLEOTIDE SEQUENCE [LARGE SCALE GENOMIC DNA]</scope>
    <source>
        <strain evidence="4 5">MUT 4182</strain>
    </source>
</reference>
<name>A0A0C3QD90_9AGAM</name>
<keyword evidence="3" id="KW-0687">Ribonucleoprotein</keyword>
<dbReference type="HOGENOM" id="CLU_087075_1_0_1"/>
<dbReference type="PANTHER" id="PTHR15680:SF9">
    <property type="entry name" value="LARGE RIBOSOMAL SUBUNIT PROTEIN BL19M"/>
    <property type="match status" value="1"/>
</dbReference>
<dbReference type="Gene3D" id="2.30.30.790">
    <property type="match status" value="1"/>
</dbReference>
<dbReference type="AlphaFoldDB" id="A0A0C3QD90"/>
<dbReference type="GO" id="GO:0006412">
    <property type="term" value="P:translation"/>
    <property type="evidence" value="ECO:0007669"/>
    <property type="project" value="InterPro"/>
</dbReference>
<evidence type="ECO:0008006" key="6">
    <source>
        <dbReference type="Google" id="ProtNLM"/>
    </source>
</evidence>
<dbReference type="PANTHER" id="PTHR15680">
    <property type="entry name" value="RIBOSOMAL PROTEIN L19"/>
    <property type="match status" value="1"/>
</dbReference>
<sequence length="200" mass="21723">MATALLNRSLRRPGFLPSIARTLSTASASTSSATLPSTVPFVQNAIISPSAVVLQPPPRMDRILKGKGLMAHINQTLPSPQAKSLLDTLFNRSHPDRLLPGSVLSVTTQHAPTNFSGVLIGVRYKGPDTSFTLRNIIQRTGVEMTFMVCSPALKDIKVVHRAGGGGGRQGRRIRRAKLFYLRDQPAKMTAISTSIKRTQR</sequence>
<dbReference type="GO" id="GO:0003735">
    <property type="term" value="F:structural constituent of ribosome"/>
    <property type="evidence" value="ECO:0007669"/>
    <property type="project" value="InterPro"/>
</dbReference>
<keyword evidence="2" id="KW-0689">Ribosomal protein</keyword>
<accession>A0A0C3QD90</accession>
<dbReference type="OrthoDB" id="4726at2759"/>
<keyword evidence="5" id="KW-1185">Reference proteome</keyword>
<proteinExistence type="inferred from homology"/>
<dbReference type="InterPro" id="IPR001857">
    <property type="entry name" value="Ribosomal_bL19"/>
</dbReference>
<dbReference type="InterPro" id="IPR008991">
    <property type="entry name" value="Translation_prot_SH3-like_sf"/>
</dbReference>
<dbReference type="Pfam" id="PF01245">
    <property type="entry name" value="Ribosomal_L19"/>
    <property type="match status" value="1"/>
</dbReference>
<evidence type="ECO:0000256" key="3">
    <source>
        <dbReference type="ARBA" id="ARBA00023274"/>
    </source>
</evidence>
<dbReference type="STRING" id="1051891.A0A0C3QD90"/>
<dbReference type="EMBL" id="KN822989">
    <property type="protein sequence ID" value="KIO28865.1"/>
    <property type="molecule type" value="Genomic_DNA"/>
</dbReference>
<reference evidence="5" key="2">
    <citation type="submission" date="2015-01" db="EMBL/GenBank/DDBJ databases">
        <title>Evolutionary Origins and Diversification of the Mycorrhizal Mutualists.</title>
        <authorList>
            <consortium name="DOE Joint Genome Institute"/>
            <consortium name="Mycorrhizal Genomics Consortium"/>
            <person name="Kohler A."/>
            <person name="Kuo A."/>
            <person name="Nagy L.G."/>
            <person name="Floudas D."/>
            <person name="Copeland A."/>
            <person name="Barry K.W."/>
            <person name="Cichocki N."/>
            <person name="Veneault-Fourrey C."/>
            <person name="LaButti K."/>
            <person name="Lindquist E.A."/>
            <person name="Lipzen A."/>
            <person name="Lundell T."/>
            <person name="Morin E."/>
            <person name="Murat C."/>
            <person name="Riley R."/>
            <person name="Ohm R."/>
            <person name="Sun H."/>
            <person name="Tunlid A."/>
            <person name="Henrissat B."/>
            <person name="Grigoriev I.V."/>
            <person name="Hibbett D.S."/>
            <person name="Martin F."/>
        </authorList>
    </citation>
    <scope>NUCLEOTIDE SEQUENCE [LARGE SCALE GENOMIC DNA]</scope>
    <source>
        <strain evidence="5">MUT 4182</strain>
    </source>
</reference>
<comment type="similarity">
    <text evidence="1">Belongs to the bacterial ribosomal protein bL19 family.</text>
</comment>
<evidence type="ECO:0000313" key="5">
    <source>
        <dbReference type="Proteomes" id="UP000054248"/>
    </source>
</evidence>
<gene>
    <name evidence="4" type="ORF">M407DRAFT_175438</name>
</gene>
<evidence type="ECO:0000256" key="2">
    <source>
        <dbReference type="ARBA" id="ARBA00022980"/>
    </source>
</evidence>
<dbReference type="GO" id="GO:0005762">
    <property type="term" value="C:mitochondrial large ribosomal subunit"/>
    <property type="evidence" value="ECO:0007669"/>
    <property type="project" value="TreeGrafter"/>
</dbReference>
<evidence type="ECO:0000256" key="1">
    <source>
        <dbReference type="ARBA" id="ARBA00005781"/>
    </source>
</evidence>
<dbReference type="Proteomes" id="UP000054248">
    <property type="component" value="Unassembled WGS sequence"/>
</dbReference>
<dbReference type="InterPro" id="IPR038657">
    <property type="entry name" value="Ribosomal_bL19_sf"/>
</dbReference>
<organism evidence="4 5">
    <name type="scientific">Tulasnella calospora MUT 4182</name>
    <dbReference type="NCBI Taxonomy" id="1051891"/>
    <lineage>
        <taxon>Eukaryota</taxon>
        <taxon>Fungi</taxon>
        <taxon>Dikarya</taxon>
        <taxon>Basidiomycota</taxon>
        <taxon>Agaricomycotina</taxon>
        <taxon>Agaricomycetes</taxon>
        <taxon>Cantharellales</taxon>
        <taxon>Tulasnellaceae</taxon>
        <taxon>Tulasnella</taxon>
    </lineage>
</organism>
<evidence type="ECO:0000313" key="4">
    <source>
        <dbReference type="EMBL" id="KIO28865.1"/>
    </source>
</evidence>
<dbReference type="SUPFAM" id="SSF50104">
    <property type="entry name" value="Translation proteins SH3-like domain"/>
    <property type="match status" value="1"/>
</dbReference>